<organism evidence="2 3">
    <name type="scientific">Clostridium tetani</name>
    <dbReference type="NCBI Taxonomy" id="1513"/>
    <lineage>
        <taxon>Bacteria</taxon>
        <taxon>Bacillati</taxon>
        <taxon>Bacillota</taxon>
        <taxon>Clostridia</taxon>
        <taxon>Eubacteriales</taxon>
        <taxon>Clostridiaceae</taxon>
        <taxon>Clostridium</taxon>
    </lineage>
</organism>
<evidence type="ECO:0000313" key="2">
    <source>
        <dbReference type="EMBL" id="RXI48081.1"/>
    </source>
</evidence>
<protein>
    <submittedName>
        <fullName evidence="2">Uncharacterized protein</fullName>
    </submittedName>
</protein>
<dbReference type="Proteomes" id="UP000290921">
    <property type="component" value="Unassembled WGS sequence"/>
</dbReference>
<evidence type="ECO:0000313" key="4">
    <source>
        <dbReference type="Proteomes" id="UP001321763"/>
    </source>
</evidence>
<dbReference type="EMBL" id="QMAP01000007">
    <property type="protein sequence ID" value="RXI48081.1"/>
    <property type="molecule type" value="Genomic_DNA"/>
</dbReference>
<reference evidence="1 4" key="2">
    <citation type="submission" date="2022-09" db="EMBL/GenBank/DDBJ databases">
        <title>complete genome sequences of Clostridium tetani str. KHSU-234311-028 isolated from soil.</title>
        <authorList>
            <person name="Sekizuka T."/>
            <person name="Shitada C."/>
            <person name="Takahashi M."/>
            <person name="Kuroda M."/>
        </authorList>
    </citation>
    <scope>NUCLEOTIDE SEQUENCE [LARGE SCALE GENOMIC DNA]</scope>
    <source>
        <strain evidence="1 4">KHSU-234311-028</strain>
    </source>
</reference>
<sequence length="74" mass="8524">MSDYKLDINGNMNLSDYSSINDYLEIPKKDDKISIKLNCNSKDELDIICKILNNKGFDVINKQQNGYIYASKKN</sequence>
<proteinExistence type="predicted"/>
<accession>A0A4Q0VBS8</accession>
<evidence type="ECO:0000313" key="1">
    <source>
        <dbReference type="EMBL" id="BDR82311.1"/>
    </source>
</evidence>
<dbReference type="GeneID" id="24252727"/>
<dbReference type="EMBL" id="AP026818">
    <property type="protein sequence ID" value="BDR82311.1"/>
    <property type="molecule type" value="Genomic_DNA"/>
</dbReference>
<reference evidence="2 3" key="1">
    <citation type="submission" date="2018-06" db="EMBL/GenBank/DDBJ databases">
        <title>Genome conservation of Clostridium tetani.</title>
        <authorList>
            <person name="Bruggemann H."/>
            <person name="Popoff M.R."/>
        </authorList>
    </citation>
    <scope>NUCLEOTIDE SEQUENCE [LARGE SCALE GENOMIC DNA]</scope>
    <source>
        <strain evidence="2 3">2017.061</strain>
    </source>
</reference>
<name>A0A4Q0VBS8_CLOTA</name>
<gene>
    <name evidence="2" type="ORF">DP130_08285</name>
    <name evidence="1" type="ORF">K234311028_25570</name>
</gene>
<dbReference type="AlphaFoldDB" id="A0A4Q0VBS8"/>
<evidence type="ECO:0000313" key="3">
    <source>
        <dbReference type="Proteomes" id="UP000290921"/>
    </source>
</evidence>
<dbReference type="Proteomes" id="UP001321763">
    <property type="component" value="Chromosome"/>
</dbReference>
<dbReference type="RefSeq" id="WP_035111311.1">
    <property type="nucleotide sequence ID" value="NZ_AP026804.1"/>
</dbReference>